<gene>
    <name evidence="2" type="ORF">C2E21_3846</name>
</gene>
<protein>
    <submittedName>
        <fullName evidence="2">Guanylyl and adenylyl cyclase family member</fullName>
    </submittedName>
</protein>
<dbReference type="PANTHER" id="PTHR35716">
    <property type="entry name" value="OS05G0574700 PROTEIN-RELATED"/>
    <property type="match status" value="1"/>
</dbReference>
<evidence type="ECO:0000256" key="1">
    <source>
        <dbReference type="SAM" id="MobiDB-lite"/>
    </source>
</evidence>
<feature type="region of interest" description="Disordered" evidence="1">
    <location>
        <begin position="1"/>
        <end position="23"/>
    </location>
</feature>
<proteinExistence type="predicted"/>
<dbReference type="EMBL" id="LHPG02000007">
    <property type="protein sequence ID" value="PRW57055.1"/>
    <property type="molecule type" value="Genomic_DNA"/>
</dbReference>
<comment type="caution">
    <text evidence="2">The sequence shown here is derived from an EMBL/GenBank/DDBJ whole genome shotgun (WGS) entry which is preliminary data.</text>
</comment>
<reference evidence="2 3" key="1">
    <citation type="journal article" date="2018" name="Plant J.">
        <title>Genome sequences of Chlorella sorokiniana UTEX 1602 and Micractinium conductrix SAG 241.80: implications to maltose excretion by a green alga.</title>
        <authorList>
            <person name="Arriola M.B."/>
            <person name="Velmurugan N."/>
            <person name="Zhang Y."/>
            <person name="Plunkett M.H."/>
            <person name="Hondzo H."/>
            <person name="Barney B.M."/>
        </authorList>
    </citation>
    <scope>NUCLEOTIDE SEQUENCE [LARGE SCALE GENOMIC DNA]</scope>
    <source>
        <strain evidence="3">UTEX 1602</strain>
    </source>
</reference>
<evidence type="ECO:0000313" key="2">
    <source>
        <dbReference type="EMBL" id="PRW57055.1"/>
    </source>
</evidence>
<sequence>MHSAYRENPQNVDNPQVLPSPDFSPEEAVRVQLEALQHNDSPWPHHGIQTAYEFANDVGGLDPSMYFGFPKDLYHFDHFIGMFGTRLPELVNLSSFTIVGSRLDPESAAGPETAIVRVEVQHAQQAAAAFEFQLRRRRVGPRKGAWTTWMLRREGQGLSCA</sequence>
<evidence type="ECO:0000313" key="3">
    <source>
        <dbReference type="Proteomes" id="UP000239899"/>
    </source>
</evidence>
<keyword evidence="3" id="KW-1185">Reference proteome</keyword>
<dbReference type="AlphaFoldDB" id="A0A2P6TSL1"/>
<accession>A0A2P6TSL1</accession>
<dbReference type="OrthoDB" id="10266005at2759"/>
<dbReference type="Proteomes" id="UP000239899">
    <property type="component" value="Unassembled WGS sequence"/>
</dbReference>
<name>A0A2P6TSL1_CHLSO</name>
<dbReference type="PANTHER" id="PTHR35716:SF1">
    <property type="entry name" value="OS05G0574700 PROTEIN"/>
    <property type="match status" value="1"/>
</dbReference>
<organism evidence="2 3">
    <name type="scientific">Chlorella sorokiniana</name>
    <name type="common">Freshwater green alga</name>
    <dbReference type="NCBI Taxonomy" id="3076"/>
    <lineage>
        <taxon>Eukaryota</taxon>
        <taxon>Viridiplantae</taxon>
        <taxon>Chlorophyta</taxon>
        <taxon>core chlorophytes</taxon>
        <taxon>Trebouxiophyceae</taxon>
        <taxon>Chlorellales</taxon>
        <taxon>Chlorellaceae</taxon>
        <taxon>Chlorella clade</taxon>
        <taxon>Chlorella</taxon>
    </lineage>
</organism>